<proteinExistence type="predicted"/>
<protein>
    <recommendedName>
        <fullName evidence="3">DUF2197 domain-containing protein</fullName>
    </recommendedName>
</protein>
<evidence type="ECO:0008006" key="3">
    <source>
        <dbReference type="Google" id="ProtNLM"/>
    </source>
</evidence>
<sequence>MVYEIRCAWCGIYIGIKDGPDNRLTMTMENGECSVSHGICQTCKDKIMQDIRTNEKKKENYYEST</sequence>
<dbReference type="AlphaFoldDB" id="A0A1W1HEG6"/>
<name>A0A1W1HEG6_9BACT</name>
<accession>A0A1W1HEG6</accession>
<dbReference type="Proteomes" id="UP000191931">
    <property type="component" value="Unassembled WGS sequence"/>
</dbReference>
<evidence type="ECO:0000313" key="2">
    <source>
        <dbReference type="Proteomes" id="UP000191931"/>
    </source>
</evidence>
<keyword evidence="2" id="KW-1185">Reference proteome</keyword>
<dbReference type="STRING" id="1246637.MTBBW1_2500009"/>
<reference evidence="1 2" key="1">
    <citation type="submission" date="2017-03" db="EMBL/GenBank/DDBJ databases">
        <authorList>
            <person name="Afonso C.L."/>
            <person name="Miller P.J."/>
            <person name="Scott M.A."/>
            <person name="Spackman E."/>
            <person name="Goraichik I."/>
            <person name="Dimitrov K.M."/>
            <person name="Suarez D.L."/>
            <person name="Swayne D.E."/>
        </authorList>
    </citation>
    <scope>NUCLEOTIDE SEQUENCE [LARGE SCALE GENOMIC DNA]</scope>
    <source>
        <strain evidence="1">PRJEB14757</strain>
    </source>
</reference>
<gene>
    <name evidence="1" type="ORF">MTBBW1_2500009</name>
</gene>
<evidence type="ECO:0000313" key="1">
    <source>
        <dbReference type="EMBL" id="SLM30860.1"/>
    </source>
</evidence>
<dbReference type="EMBL" id="FWEV01000169">
    <property type="protein sequence ID" value="SLM30860.1"/>
    <property type="molecule type" value="Genomic_DNA"/>
</dbReference>
<organism evidence="1 2">
    <name type="scientific">Desulfamplus magnetovallimortis</name>
    <dbReference type="NCBI Taxonomy" id="1246637"/>
    <lineage>
        <taxon>Bacteria</taxon>
        <taxon>Pseudomonadati</taxon>
        <taxon>Thermodesulfobacteriota</taxon>
        <taxon>Desulfobacteria</taxon>
        <taxon>Desulfobacterales</taxon>
        <taxon>Desulfobacteraceae</taxon>
        <taxon>Desulfamplus</taxon>
    </lineage>
</organism>